<dbReference type="PROSITE" id="PS51257">
    <property type="entry name" value="PROKAR_LIPOPROTEIN"/>
    <property type="match status" value="1"/>
</dbReference>
<protein>
    <submittedName>
        <fullName evidence="3">Glycogen debranching protein</fullName>
    </submittedName>
</protein>
<dbReference type="GO" id="GO:0005975">
    <property type="term" value="P:carbohydrate metabolic process"/>
    <property type="evidence" value="ECO:0007669"/>
    <property type="project" value="InterPro"/>
</dbReference>
<reference evidence="3 4" key="1">
    <citation type="submission" date="2020-04" db="EMBL/GenBank/DDBJ databases">
        <title>Flammeovirga sp. SR4, a novel species isolated from seawater.</title>
        <authorList>
            <person name="Wang X."/>
        </authorList>
    </citation>
    <scope>NUCLEOTIDE SEQUENCE [LARGE SCALE GENOMIC DNA]</scope>
    <source>
        <strain evidence="3 4">ATCC 23126</strain>
    </source>
</reference>
<dbReference type="Proteomes" id="UP000576082">
    <property type="component" value="Unassembled WGS sequence"/>
</dbReference>
<evidence type="ECO:0000313" key="4">
    <source>
        <dbReference type="Proteomes" id="UP000576082"/>
    </source>
</evidence>
<dbReference type="Pfam" id="PF17389">
    <property type="entry name" value="Bac_rhamnosid6H"/>
    <property type="match status" value="1"/>
</dbReference>
<comment type="caution">
    <text evidence="3">The sequence shown here is derived from an EMBL/GenBank/DDBJ whole genome shotgun (WGS) entry which is preliminary data.</text>
</comment>
<dbReference type="SUPFAM" id="SSF48208">
    <property type="entry name" value="Six-hairpin glycosidases"/>
    <property type="match status" value="1"/>
</dbReference>
<feature type="chain" id="PRO_5031039014" evidence="1">
    <location>
        <begin position="23"/>
        <end position="896"/>
    </location>
</feature>
<dbReference type="Gene3D" id="2.60.120.260">
    <property type="entry name" value="Galactose-binding domain-like"/>
    <property type="match status" value="1"/>
</dbReference>
<dbReference type="AlphaFoldDB" id="A0A7X9RSV8"/>
<evidence type="ECO:0000313" key="3">
    <source>
        <dbReference type="EMBL" id="NME67591.1"/>
    </source>
</evidence>
<sequence>MKKYINQSVLLLALTCSFFACSEEKNELLYSSDTYKVYKDHVTQGEYEAKVVSDKEMTSNYKSPMQDAYSRAVEFKFSINGKDDELPYGINHRVVIRPENGAFTTEIMKFGEPWAMEEQVDPMDWLEKNTKVTFKLDMSPVLNAFKEKGYYEDLHGDKIYKDDFKGVFIAGGSAPLRWDFENLSEREQLQDKDGDGIYEITFVMNAPDPEKQTSPVWKSSKNISKYPTFTSDIPLINALYNLALNELVADSETDGTFRTGKEWGGVWTRDISYSIVLSLSILDPDRAITSLRKKVKRNRVIQDTGSGGAWPVSSDRMTWALAAWNVFSVTGDKAWLKEAYKVISNSIEDDMLVVYDAETGLMRGESSFLDWRKQTYPRWMDNNDIYRSLNLGTNVVHFEAMNIASRMANVLGKGKDAQRYSTLADNLKKSINKHLWLEKEGYYAQYMYGRNNMIVAPKYEALGEALAIIFGVSDAERSKEIVTKSPIVPFGAACVYPQIPGIPPYHNNGIWPFVQAYWNIATAKTANGTALEQGLASIYRPAALFLTNKENFVAEDGDYMGTEVNSDEMLWSLSGNMAMIYKVFYGIDIDQNGVLKFSPAVPKVYGGKKQLNNVKLWGANLSIVLEGYGNQIKSFKVDGKEVASKSLSLAEGGSHNIEIVLANNDITEGTSSNKVPNRFHLKTPQAELKGETLTWKAIEGAVKYEVVVNGKVVASPTATEYKLSPSKNMLDEFAVRAVDKHGYLSYISEPVVSNNYQSKNIAKVARVDRKVSIKGAPSNVVEISRSKNKKINFDLNVKETGEYVVWFSYSNGSGPWNTDNKCAIRSLVVNGDEAETIVMAQRGTDEWSSIGNTNRMKVNLKAGKNKLQILFKEHNENMNVDVNTALIENIYYGKTK</sequence>
<organism evidence="3 4">
    <name type="scientific">Flammeovirga aprica JL-4</name>
    <dbReference type="NCBI Taxonomy" id="694437"/>
    <lineage>
        <taxon>Bacteria</taxon>
        <taxon>Pseudomonadati</taxon>
        <taxon>Bacteroidota</taxon>
        <taxon>Cytophagia</taxon>
        <taxon>Cytophagales</taxon>
        <taxon>Flammeovirgaceae</taxon>
        <taxon>Flammeovirga</taxon>
    </lineage>
</organism>
<name>A0A7X9RSV8_9BACT</name>
<feature type="domain" description="Alpha-L-rhamnosidase six-hairpin glycosidase" evidence="2">
    <location>
        <begin position="318"/>
        <end position="478"/>
    </location>
</feature>
<dbReference type="InterPro" id="IPR008928">
    <property type="entry name" value="6-hairpin_glycosidase_sf"/>
</dbReference>
<evidence type="ECO:0000259" key="2">
    <source>
        <dbReference type="Pfam" id="PF17389"/>
    </source>
</evidence>
<feature type="signal peptide" evidence="1">
    <location>
        <begin position="1"/>
        <end position="22"/>
    </location>
</feature>
<dbReference type="RefSeq" id="WP_169655928.1">
    <property type="nucleotide sequence ID" value="NZ_JABANE010000012.1"/>
</dbReference>
<accession>A0A7X9RSV8</accession>
<keyword evidence="1" id="KW-0732">Signal</keyword>
<keyword evidence="4" id="KW-1185">Reference proteome</keyword>
<proteinExistence type="predicted"/>
<dbReference type="InterPro" id="IPR035396">
    <property type="entry name" value="Bac_rhamnosid6H"/>
</dbReference>
<gene>
    <name evidence="3" type="ORF">HHU12_06405</name>
</gene>
<dbReference type="Gene3D" id="1.50.10.10">
    <property type="match status" value="1"/>
</dbReference>
<dbReference type="InterPro" id="IPR012341">
    <property type="entry name" value="6hp_glycosidase-like_sf"/>
</dbReference>
<evidence type="ECO:0000256" key="1">
    <source>
        <dbReference type="SAM" id="SignalP"/>
    </source>
</evidence>
<dbReference type="EMBL" id="JABANE010000012">
    <property type="protein sequence ID" value="NME67591.1"/>
    <property type="molecule type" value="Genomic_DNA"/>
</dbReference>